<evidence type="ECO:0000259" key="15">
    <source>
        <dbReference type="Pfam" id="PF02775"/>
    </source>
</evidence>
<protein>
    <recommendedName>
        <fullName evidence="5">Pyruvate decarboxylase</fullName>
        <ecNumber evidence="4">4.1.1.1</ecNumber>
    </recommendedName>
</protein>
<feature type="binding site" evidence="12">
    <location>
        <position position="476"/>
    </location>
    <ligand>
        <name>Mg(2+)</name>
        <dbReference type="ChEBI" id="CHEBI:18420"/>
    </ligand>
</feature>
<dbReference type="GO" id="GO:0000949">
    <property type="term" value="P:aromatic amino acid family catabolic process to alcohol via Ehrlich pathway"/>
    <property type="evidence" value="ECO:0007669"/>
    <property type="project" value="TreeGrafter"/>
</dbReference>
<keyword evidence="18" id="KW-1185">Reference proteome</keyword>
<dbReference type="InterPro" id="IPR011766">
    <property type="entry name" value="TPP_enzyme_TPP-bd"/>
</dbReference>
<evidence type="ECO:0000259" key="14">
    <source>
        <dbReference type="Pfam" id="PF00205"/>
    </source>
</evidence>
<dbReference type="RefSeq" id="XP_013316991.1">
    <property type="nucleotide sequence ID" value="XM_013461537.1"/>
</dbReference>
<dbReference type="OrthoDB" id="308383at2759"/>
<gene>
    <name evidence="17" type="ORF">PV05_05072</name>
</gene>
<feature type="binding site" evidence="12">
    <location>
        <position position="446"/>
    </location>
    <ligand>
        <name>Mg(2+)</name>
        <dbReference type="ChEBI" id="CHEBI:18420"/>
    </ligand>
</feature>
<keyword evidence="9 13" id="KW-0786">Thiamine pyrophosphate</keyword>
<keyword evidence="7" id="KW-0210">Decarboxylase</keyword>
<keyword evidence="8 12" id="KW-0460">Magnesium</keyword>
<dbReference type="Proteomes" id="UP000054342">
    <property type="component" value="Unassembled WGS sequence"/>
</dbReference>
<evidence type="ECO:0000256" key="4">
    <source>
        <dbReference type="ARBA" id="ARBA00013202"/>
    </source>
</evidence>
<dbReference type="InterPro" id="IPR012110">
    <property type="entry name" value="PDC/IPDC-like"/>
</dbReference>
<evidence type="ECO:0000256" key="5">
    <source>
        <dbReference type="ARBA" id="ARBA00014422"/>
    </source>
</evidence>
<evidence type="ECO:0000259" key="16">
    <source>
        <dbReference type="Pfam" id="PF02776"/>
    </source>
</evidence>
<feature type="binding site" evidence="12">
    <location>
        <position position="474"/>
    </location>
    <ligand>
        <name>Mg(2+)</name>
        <dbReference type="ChEBI" id="CHEBI:18420"/>
    </ligand>
</feature>
<dbReference type="Gene3D" id="3.40.50.1220">
    <property type="entry name" value="TPP-binding domain"/>
    <property type="match status" value="1"/>
</dbReference>
<dbReference type="PIRSF" id="PIRSF036565">
    <property type="entry name" value="Pyruvt_ip_decrb"/>
    <property type="match status" value="1"/>
</dbReference>
<dbReference type="GO" id="GO:0005634">
    <property type="term" value="C:nucleus"/>
    <property type="evidence" value="ECO:0007669"/>
    <property type="project" value="TreeGrafter"/>
</dbReference>
<dbReference type="InterPro" id="IPR047214">
    <property type="entry name" value="TPP_PDC_IPDC"/>
</dbReference>
<feature type="binding site" evidence="11">
    <location>
        <position position="480"/>
    </location>
    <ligand>
        <name>pyruvate</name>
        <dbReference type="ChEBI" id="CHEBI:15361"/>
        <label>1</label>
        <note>substrate; ligand shared between two neighboring subunits</note>
    </ligand>
</feature>
<evidence type="ECO:0000256" key="12">
    <source>
        <dbReference type="PIRSR" id="PIRSR036565-2"/>
    </source>
</evidence>
<keyword evidence="10" id="KW-0456">Lyase</keyword>
<dbReference type="STRING" id="348802.A0A0D2D1X1"/>
<dbReference type="EC" id="4.1.1.1" evidence="4"/>
<feature type="domain" description="Thiamine pyrophosphate enzyme central" evidence="14">
    <location>
        <begin position="204"/>
        <end position="338"/>
    </location>
</feature>
<evidence type="ECO:0000256" key="10">
    <source>
        <dbReference type="ARBA" id="ARBA00023239"/>
    </source>
</evidence>
<accession>A0A0D2D1X1</accession>
<dbReference type="GO" id="GO:0004737">
    <property type="term" value="F:pyruvate decarboxylase activity"/>
    <property type="evidence" value="ECO:0007669"/>
    <property type="project" value="UniProtKB-EC"/>
</dbReference>
<dbReference type="GeneID" id="25326980"/>
<feature type="binding site" evidence="11">
    <location>
        <position position="118"/>
    </location>
    <ligand>
        <name>pyruvate</name>
        <dbReference type="ChEBI" id="CHEBI:15361"/>
        <label>1</label>
        <note>substrate; ligand shared between two neighboring subunits</note>
    </ligand>
</feature>
<keyword evidence="6 12" id="KW-0479">Metal-binding</keyword>
<comment type="similarity">
    <text evidence="3 13">Belongs to the TPP enzyme family.</text>
</comment>
<sequence length="571" mass="62808">MANRGTPLGLLLWQKIRSFNIRSIMGVPGDMNLELLDYIDEVKDLNWVGNANELNAAYAADGYCRASGSPGVVVTTMGVGELSALNGIAGAYTEQVKVIHIVGTTPMAAHEKRLMIHHCLGPSPDHKVYEKISQHVRAAHCWLDNPATAAKEIDRVVHECYAQSLPVYIFVPTDMVHRRVPAQPPSQIELAPLTDEFSKDSAISATLSLLYQARSPIVIVDALTARHLGRDVARRLVEVLQFPTFSTSMGKSIIDETKPYFSGIYNGRVSIPGVCEVVEQQSDLVLDLGPLLADSNTGGHTRSIAEHKLIAVHPHHVSIAGVVYRNIGLVSFLSALLETIELHRLPRVAAPGRIPLPRPKDADSELITQSWIWTRFGDFCRPGDILIAESGTAQFGLPDANLPEDVTYLTQVYYGSIGYSVPACLGAAVALRDRDRQGRVILVVGDGSLQLTVQEIGTMVKLGFQNIIIVVINNNGYTIERAIHGPEQAYNDISVWNHSAMLEFFGAENGRACTRAVRTKKEFDEVVSLPEYQRPTSIQVLEVFMEKMDLPWRLASQIEIINARNAQAQKT</sequence>
<evidence type="ECO:0000256" key="6">
    <source>
        <dbReference type="ARBA" id="ARBA00022723"/>
    </source>
</evidence>
<dbReference type="AlphaFoldDB" id="A0A0D2D1X1"/>
<evidence type="ECO:0000256" key="9">
    <source>
        <dbReference type="ARBA" id="ARBA00023052"/>
    </source>
</evidence>
<dbReference type="CDD" id="cd07038">
    <property type="entry name" value="TPP_PYR_PDC_IPDC_like"/>
    <property type="match status" value="1"/>
</dbReference>
<dbReference type="InterPro" id="IPR029035">
    <property type="entry name" value="DHS-like_NAD/FAD-binding_dom"/>
</dbReference>
<comment type="cofactor">
    <cofactor evidence="12">
        <name>Mg(2+)</name>
        <dbReference type="ChEBI" id="CHEBI:18420"/>
    </cofactor>
    <text evidence="12">Binds 1 Mg(2+) per subunit.</text>
</comment>
<dbReference type="FunFam" id="3.40.50.970:FF:000019">
    <property type="entry name" value="Pyruvate decarboxylase isozyme"/>
    <property type="match status" value="1"/>
</dbReference>
<evidence type="ECO:0000256" key="1">
    <source>
        <dbReference type="ARBA" id="ARBA00001041"/>
    </source>
</evidence>
<dbReference type="GO" id="GO:0000287">
    <property type="term" value="F:magnesium ion binding"/>
    <property type="evidence" value="ECO:0007669"/>
    <property type="project" value="InterPro"/>
</dbReference>
<dbReference type="GO" id="GO:0005829">
    <property type="term" value="C:cytosol"/>
    <property type="evidence" value="ECO:0007669"/>
    <property type="project" value="TreeGrafter"/>
</dbReference>
<reference evidence="17 18" key="1">
    <citation type="submission" date="2015-01" db="EMBL/GenBank/DDBJ databases">
        <title>The Genome Sequence of Exophiala xenobiotica CBS118157.</title>
        <authorList>
            <consortium name="The Broad Institute Genomics Platform"/>
            <person name="Cuomo C."/>
            <person name="de Hoog S."/>
            <person name="Gorbushina A."/>
            <person name="Stielow B."/>
            <person name="Teixiera M."/>
            <person name="Abouelleil A."/>
            <person name="Chapman S.B."/>
            <person name="Priest M."/>
            <person name="Young S.K."/>
            <person name="Wortman J."/>
            <person name="Nusbaum C."/>
            <person name="Birren B."/>
        </authorList>
    </citation>
    <scope>NUCLEOTIDE SEQUENCE [LARGE SCALE GENOMIC DNA]</scope>
    <source>
        <strain evidence="17 18">CBS 118157</strain>
    </source>
</reference>
<dbReference type="Pfam" id="PF00205">
    <property type="entry name" value="TPP_enzyme_M"/>
    <property type="match status" value="1"/>
</dbReference>
<dbReference type="Gene3D" id="3.40.50.970">
    <property type="match status" value="2"/>
</dbReference>
<dbReference type="InterPro" id="IPR029061">
    <property type="entry name" value="THDP-binding"/>
</dbReference>
<feature type="domain" description="Thiamine pyrophosphate enzyme N-terminal TPP-binding" evidence="16">
    <location>
        <begin position="13"/>
        <end position="111"/>
    </location>
</feature>
<dbReference type="HOGENOM" id="CLU_013748_0_2_1"/>
<evidence type="ECO:0000256" key="2">
    <source>
        <dbReference type="ARBA" id="ARBA00001964"/>
    </source>
</evidence>
<dbReference type="SUPFAM" id="SSF52518">
    <property type="entry name" value="Thiamin diphosphate-binding fold (THDP-binding)"/>
    <property type="match status" value="2"/>
</dbReference>
<dbReference type="GO" id="GO:0030976">
    <property type="term" value="F:thiamine pyrophosphate binding"/>
    <property type="evidence" value="ECO:0007669"/>
    <property type="project" value="InterPro"/>
</dbReference>
<comment type="catalytic activity">
    <reaction evidence="1">
        <text>a 2-oxocarboxylate + H(+) = an aldehyde + CO2</text>
        <dbReference type="Rhea" id="RHEA:11628"/>
        <dbReference type="ChEBI" id="CHEBI:15378"/>
        <dbReference type="ChEBI" id="CHEBI:16526"/>
        <dbReference type="ChEBI" id="CHEBI:17478"/>
        <dbReference type="ChEBI" id="CHEBI:35179"/>
        <dbReference type="EC" id="4.1.1.1"/>
    </reaction>
</comment>
<comment type="cofactor">
    <cofactor evidence="2">
        <name>thiamine diphosphate</name>
        <dbReference type="ChEBI" id="CHEBI:58937"/>
    </cofactor>
</comment>
<feature type="binding site" evidence="11">
    <location>
        <position position="30"/>
    </location>
    <ligand>
        <name>pyruvate</name>
        <dbReference type="ChEBI" id="CHEBI:15361"/>
        <label>1</label>
        <note>substrate; ligand shared between two neighboring subunits</note>
    </ligand>
</feature>
<dbReference type="FunFam" id="3.40.50.970:FF:000024">
    <property type="entry name" value="Pyruvate decarboxylase isozyme"/>
    <property type="match status" value="1"/>
</dbReference>
<proteinExistence type="inferred from homology"/>
<evidence type="ECO:0000256" key="8">
    <source>
        <dbReference type="ARBA" id="ARBA00022842"/>
    </source>
</evidence>
<dbReference type="EMBL" id="KN847319">
    <property type="protein sequence ID" value="KIW56407.1"/>
    <property type="molecule type" value="Genomic_DNA"/>
</dbReference>
<evidence type="ECO:0000256" key="11">
    <source>
        <dbReference type="PIRSR" id="PIRSR036565-1"/>
    </source>
</evidence>
<dbReference type="SUPFAM" id="SSF52467">
    <property type="entry name" value="DHS-like NAD/FAD-binding domain"/>
    <property type="match status" value="1"/>
</dbReference>
<evidence type="ECO:0000313" key="18">
    <source>
        <dbReference type="Proteomes" id="UP000054342"/>
    </source>
</evidence>
<evidence type="ECO:0000256" key="7">
    <source>
        <dbReference type="ARBA" id="ARBA00022793"/>
    </source>
</evidence>
<dbReference type="CDD" id="cd02005">
    <property type="entry name" value="TPP_PDC_IPDC"/>
    <property type="match status" value="1"/>
</dbReference>
<dbReference type="PANTHER" id="PTHR43452">
    <property type="entry name" value="PYRUVATE DECARBOXYLASE"/>
    <property type="match status" value="1"/>
</dbReference>
<dbReference type="InterPro" id="IPR047213">
    <property type="entry name" value="TPP_PYR_PDC_IPDC-like"/>
</dbReference>
<evidence type="ECO:0000256" key="3">
    <source>
        <dbReference type="ARBA" id="ARBA00007812"/>
    </source>
</evidence>
<dbReference type="Pfam" id="PF02775">
    <property type="entry name" value="TPP_enzyme_C"/>
    <property type="match status" value="1"/>
</dbReference>
<name>A0A0D2D1X1_9EURO</name>
<feature type="binding site" evidence="11">
    <location>
        <position position="161"/>
    </location>
    <ligand>
        <name>pyruvate</name>
        <dbReference type="ChEBI" id="CHEBI:15361"/>
        <label>2</label>
        <note>allosteric activator</note>
    </ligand>
</feature>
<dbReference type="InterPro" id="IPR012001">
    <property type="entry name" value="Thiamin_PyroP_enz_TPP-bd_dom"/>
</dbReference>
<evidence type="ECO:0000313" key="17">
    <source>
        <dbReference type="EMBL" id="KIW56407.1"/>
    </source>
</evidence>
<feature type="domain" description="Thiamine pyrophosphate enzyme TPP-binding" evidence="15">
    <location>
        <begin position="406"/>
        <end position="539"/>
    </location>
</feature>
<dbReference type="PANTHER" id="PTHR43452:SF3">
    <property type="entry name" value="TRANSAMINATED AMINO ACID DECARBOXYLASE"/>
    <property type="match status" value="1"/>
</dbReference>
<dbReference type="Pfam" id="PF02776">
    <property type="entry name" value="TPP_enzyme_N"/>
    <property type="match status" value="1"/>
</dbReference>
<dbReference type="InterPro" id="IPR012000">
    <property type="entry name" value="Thiamin_PyroP_enz_cen_dom"/>
</dbReference>
<evidence type="ECO:0000256" key="13">
    <source>
        <dbReference type="RuleBase" id="RU362132"/>
    </source>
</evidence>
<organism evidence="17 18">
    <name type="scientific">Exophiala xenobiotica</name>
    <dbReference type="NCBI Taxonomy" id="348802"/>
    <lineage>
        <taxon>Eukaryota</taxon>
        <taxon>Fungi</taxon>
        <taxon>Dikarya</taxon>
        <taxon>Ascomycota</taxon>
        <taxon>Pezizomycotina</taxon>
        <taxon>Eurotiomycetes</taxon>
        <taxon>Chaetothyriomycetidae</taxon>
        <taxon>Chaetothyriales</taxon>
        <taxon>Herpotrichiellaceae</taxon>
        <taxon>Exophiala</taxon>
    </lineage>
</organism>